<dbReference type="PANTHER" id="PTHR10696">
    <property type="entry name" value="GAMMA-BUTYROBETAINE HYDROXYLASE-RELATED"/>
    <property type="match status" value="1"/>
</dbReference>
<dbReference type="EMBL" id="AB920328">
    <property type="protein sequence ID" value="BAO98808.1"/>
    <property type="molecule type" value="Genomic_DNA"/>
</dbReference>
<evidence type="ECO:0000256" key="2">
    <source>
        <dbReference type="ARBA" id="ARBA00023002"/>
    </source>
</evidence>
<proteinExistence type="predicted"/>
<accession>A0A060PVR1</accession>
<gene>
    <name evidence="6" type="primary">jaw7</name>
</gene>
<protein>
    <submittedName>
        <fullName evidence="6">Putative dioxygenase</fullName>
    </submittedName>
</protein>
<keyword evidence="6" id="KW-0223">Dioxygenase</keyword>
<feature type="domain" description="TauD/TfdA-like" evidence="5">
    <location>
        <begin position="30"/>
        <end position="265"/>
    </location>
</feature>
<organism evidence="6">
    <name type="scientific">Streptomyces roseoverticillatus</name>
    <dbReference type="NCBI Taxonomy" id="66429"/>
    <lineage>
        <taxon>Bacteria</taxon>
        <taxon>Bacillati</taxon>
        <taxon>Actinomycetota</taxon>
        <taxon>Actinomycetes</taxon>
        <taxon>Kitasatosporales</taxon>
        <taxon>Streptomycetaceae</taxon>
        <taxon>Streptomyces</taxon>
    </lineage>
</organism>
<dbReference type="InterPro" id="IPR003819">
    <property type="entry name" value="TauD/TfdA-like"/>
</dbReference>
<name>A0A060PVR1_9ACTN</name>
<evidence type="ECO:0000313" key="6">
    <source>
        <dbReference type="EMBL" id="BAO98808.1"/>
    </source>
</evidence>
<dbReference type="GO" id="GO:0017000">
    <property type="term" value="P:antibiotic biosynthetic process"/>
    <property type="evidence" value="ECO:0007669"/>
    <property type="project" value="UniProtKB-KW"/>
</dbReference>
<dbReference type="InterPro" id="IPR042098">
    <property type="entry name" value="TauD-like_sf"/>
</dbReference>
<sequence>MQLTKSSYAELTPPGRGYVTDLLKPGETLDVLETFGFAVTRSPLTTVSKAEAHREMGTIRADFGLGEPYVPLLYRDRDAPSVTEVTRKGDSDHPVFHTCAAQGWHTDGLLEDIGTIRTTLLYCVSPARRGGRTSLLNTGRVFGELRTEDPEAADVLLRGTILGRRSTLPGVEREAVGPVFAGLGDGNYATRYGEGQVEHWYPGDAAERAALDRALRYFRDRRADPDVRVDLLLRAGECLIFRNDVLAHSREDFTDDPRHPRLLLRSLHINAPELTP</sequence>
<dbReference type="PANTHER" id="PTHR10696:SF56">
    <property type="entry name" value="TAUD_TFDA-LIKE DOMAIN-CONTAINING PROTEIN"/>
    <property type="match status" value="1"/>
</dbReference>
<dbReference type="InterPro" id="IPR050411">
    <property type="entry name" value="AlphaKG_dependent_hydroxylases"/>
</dbReference>
<dbReference type="GO" id="GO:0051213">
    <property type="term" value="F:dioxygenase activity"/>
    <property type="evidence" value="ECO:0007669"/>
    <property type="project" value="UniProtKB-KW"/>
</dbReference>
<keyword evidence="2" id="KW-0560">Oxidoreductase</keyword>
<evidence type="ECO:0000259" key="5">
    <source>
        <dbReference type="Pfam" id="PF02668"/>
    </source>
</evidence>
<reference evidence="6" key="1">
    <citation type="journal article" date="2014" name="Angew. Chem. Int. Ed. Engl.">
        <title>Biosynthesis of the Structurally Unique Polycyclopropanated Polyketide-Nucleoside Hybrid Jawsamycin (FR-900848).</title>
        <authorList>
            <person name="Hiratsuka H."/>
            <person name="Suzuki H."/>
            <person name="Kariya R."/>
            <person name="Seo T."/>
            <person name="Minami A."/>
            <person name="Oikawa H."/>
        </authorList>
    </citation>
    <scope>NUCLEOTIDE SEQUENCE</scope>
    <source>
        <strain evidence="6">HP-891</strain>
    </source>
</reference>
<keyword evidence="4" id="KW-0045">Antibiotic biosynthesis</keyword>
<evidence type="ECO:0000256" key="4">
    <source>
        <dbReference type="ARBA" id="ARBA00023194"/>
    </source>
</evidence>
<keyword evidence="3" id="KW-0408">Iron</keyword>
<dbReference type="SUPFAM" id="SSF51197">
    <property type="entry name" value="Clavaminate synthase-like"/>
    <property type="match status" value="1"/>
</dbReference>
<dbReference type="AlphaFoldDB" id="A0A060PVR1"/>
<evidence type="ECO:0000256" key="1">
    <source>
        <dbReference type="ARBA" id="ARBA00001954"/>
    </source>
</evidence>
<dbReference type="Pfam" id="PF02668">
    <property type="entry name" value="TauD"/>
    <property type="match status" value="1"/>
</dbReference>
<evidence type="ECO:0000256" key="3">
    <source>
        <dbReference type="ARBA" id="ARBA00023004"/>
    </source>
</evidence>
<dbReference type="Gene3D" id="3.60.130.10">
    <property type="entry name" value="Clavaminate synthase-like"/>
    <property type="match status" value="1"/>
</dbReference>
<comment type="cofactor">
    <cofactor evidence="1">
        <name>Fe(2+)</name>
        <dbReference type="ChEBI" id="CHEBI:29033"/>
    </cofactor>
</comment>